<sequence>MSGLVDIWTSKVAKLREKGRPIWSSGSSPTNIGESNKVAQGEEGSLRLAKSSPALIRGMRVSLPALVYSEASLSMLMDCFSA</sequence>
<dbReference type="PANTHER" id="PTHR38222">
    <property type="entry name" value="TFIIS N-TERMINAL DOMAIN-CONTAINING PROTEIN"/>
    <property type="match status" value="1"/>
</dbReference>
<evidence type="ECO:0000313" key="2">
    <source>
        <dbReference type="EMBL" id="PNT20732.1"/>
    </source>
</evidence>
<gene>
    <name evidence="2" type="ORF">POPTR_009G109200</name>
</gene>
<dbReference type="InParanoid" id="A0A2K1Z620"/>
<evidence type="ECO:0000256" key="1">
    <source>
        <dbReference type="SAM" id="MobiDB-lite"/>
    </source>
</evidence>
<organism evidence="2 3">
    <name type="scientific">Populus trichocarpa</name>
    <name type="common">Western balsam poplar</name>
    <name type="synonym">Populus balsamifera subsp. trichocarpa</name>
    <dbReference type="NCBI Taxonomy" id="3694"/>
    <lineage>
        <taxon>Eukaryota</taxon>
        <taxon>Viridiplantae</taxon>
        <taxon>Streptophyta</taxon>
        <taxon>Embryophyta</taxon>
        <taxon>Tracheophyta</taxon>
        <taxon>Spermatophyta</taxon>
        <taxon>Magnoliopsida</taxon>
        <taxon>eudicotyledons</taxon>
        <taxon>Gunneridae</taxon>
        <taxon>Pentapetalae</taxon>
        <taxon>rosids</taxon>
        <taxon>fabids</taxon>
        <taxon>Malpighiales</taxon>
        <taxon>Salicaceae</taxon>
        <taxon>Saliceae</taxon>
        <taxon>Populus</taxon>
    </lineage>
</organism>
<dbReference type="Proteomes" id="UP000006729">
    <property type="component" value="Chromosome 9"/>
</dbReference>
<dbReference type="PANTHER" id="PTHR38222:SF1">
    <property type="entry name" value="TFIIS N-TERMINAL DOMAIN-CONTAINING PROTEIN"/>
    <property type="match status" value="1"/>
</dbReference>
<proteinExistence type="predicted"/>
<reference evidence="2 3" key="1">
    <citation type="journal article" date="2006" name="Science">
        <title>The genome of black cottonwood, Populus trichocarpa (Torr. &amp; Gray).</title>
        <authorList>
            <person name="Tuskan G.A."/>
            <person name="Difazio S."/>
            <person name="Jansson S."/>
            <person name="Bohlmann J."/>
            <person name="Grigoriev I."/>
            <person name="Hellsten U."/>
            <person name="Putnam N."/>
            <person name="Ralph S."/>
            <person name="Rombauts S."/>
            <person name="Salamov A."/>
            <person name="Schein J."/>
            <person name="Sterck L."/>
            <person name="Aerts A."/>
            <person name="Bhalerao R.R."/>
            <person name="Bhalerao R.P."/>
            <person name="Blaudez D."/>
            <person name="Boerjan W."/>
            <person name="Brun A."/>
            <person name="Brunner A."/>
            <person name="Busov V."/>
            <person name="Campbell M."/>
            <person name="Carlson J."/>
            <person name="Chalot M."/>
            <person name="Chapman J."/>
            <person name="Chen G.L."/>
            <person name="Cooper D."/>
            <person name="Coutinho P.M."/>
            <person name="Couturier J."/>
            <person name="Covert S."/>
            <person name="Cronk Q."/>
            <person name="Cunningham R."/>
            <person name="Davis J."/>
            <person name="Degroeve S."/>
            <person name="Dejardin A."/>
            <person name="Depamphilis C."/>
            <person name="Detter J."/>
            <person name="Dirks B."/>
            <person name="Dubchak I."/>
            <person name="Duplessis S."/>
            <person name="Ehlting J."/>
            <person name="Ellis B."/>
            <person name="Gendler K."/>
            <person name="Goodstein D."/>
            <person name="Gribskov M."/>
            <person name="Grimwood J."/>
            <person name="Groover A."/>
            <person name="Gunter L."/>
            <person name="Hamberger B."/>
            <person name="Heinze B."/>
            <person name="Helariutta Y."/>
            <person name="Henrissat B."/>
            <person name="Holligan D."/>
            <person name="Holt R."/>
            <person name="Huang W."/>
            <person name="Islam-Faridi N."/>
            <person name="Jones S."/>
            <person name="Jones-Rhoades M."/>
            <person name="Jorgensen R."/>
            <person name="Joshi C."/>
            <person name="Kangasjarvi J."/>
            <person name="Karlsson J."/>
            <person name="Kelleher C."/>
            <person name="Kirkpatrick R."/>
            <person name="Kirst M."/>
            <person name="Kohler A."/>
            <person name="Kalluri U."/>
            <person name="Larimer F."/>
            <person name="Leebens-Mack J."/>
            <person name="Leple J.C."/>
            <person name="Locascio P."/>
            <person name="Lou Y."/>
            <person name="Lucas S."/>
            <person name="Martin F."/>
            <person name="Montanini B."/>
            <person name="Napoli C."/>
            <person name="Nelson D.R."/>
            <person name="Nelson C."/>
            <person name="Nieminen K."/>
            <person name="Nilsson O."/>
            <person name="Pereda V."/>
            <person name="Peter G."/>
            <person name="Philippe R."/>
            <person name="Pilate G."/>
            <person name="Poliakov A."/>
            <person name="Razumovskaya J."/>
            <person name="Richardson P."/>
            <person name="Rinaldi C."/>
            <person name="Ritland K."/>
            <person name="Rouze P."/>
            <person name="Ryaboy D."/>
            <person name="Schmutz J."/>
            <person name="Schrader J."/>
            <person name="Segerman B."/>
            <person name="Shin H."/>
            <person name="Siddiqui A."/>
            <person name="Sterky F."/>
            <person name="Terry A."/>
            <person name="Tsai C.J."/>
            <person name="Uberbacher E."/>
            <person name="Unneberg P."/>
            <person name="Vahala J."/>
            <person name="Wall K."/>
            <person name="Wessler S."/>
            <person name="Yang G."/>
            <person name="Yin T."/>
            <person name="Douglas C."/>
            <person name="Marra M."/>
            <person name="Sandberg G."/>
            <person name="Van de Peer Y."/>
            <person name="Rokhsar D."/>
        </authorList>
    </citation>
    <scope>NUCLEOTIDE SEQUENCE [LARGE SCALE GENOMIC DNA]</scope>
    <source>
        <strain evidence="3">cv. Nisqually</strain>
    </source>
</reference>
<dbReference type="EMBL" id="CM009298">
    <property type="protein sequence ID" value="PNT20732.1"/>
    <property type="molecule type" value="Genomic_DNA"/>
</dbReference>
<keyword evidence="3" id="KW-1185">Reference proteome</keyword>
<evidence type="ECO:0000313" key="3">
    <source>
        <dbReference type="Proteomes" id="UP000006729"/>
    </source>
</evidence>
<accession>A0A2K1Z620</accession>
<name>A0A2K1Z620_POPTR</name>
<feature type="region of interest" description="Disordered" evidence="1">
    <location>
        <begin position="20"/>
        <end position="43"/>
    </location>
</feature>
<protein>
    <submittedName>
        <fullName evidence="2">Uncharacterized protein</fullName>
    </submittedName>
</protein>
<dbReference type="AlphaFoldDB" id="A0A2K1Z620"/>
<feature type="compositionally biased region" description="Polar residues" evidence="1">
    <location>
        <begin position="24"/>
        <end position="38"/>
    </location>
</feature>